<feature type="transmembrane region" description="Helical" evidence="6">
    <location>
        <begin position="242"/>
        <end position="260"/>
    </location>
</feature>
<keyword evidence="5" id="KW-0297">G-protein coupled receptor</keyword>
<reference evidence="8" key="1">
    <citation type="submission" date="2023-10" db="EMBL/GenBank/DDBJ databases">
        <title>Genome assembly of Pristionchus species.</title>
        <authorList>
            <person name="Yoshida K."/>
            <person name="Sommer R.J."/>
        </authorList>
    </citation>
    <scope>NUCLEOTIDE SEQUENCE</scope>
    <source>
        <strain evidence="8">RS5133</strain>
    </source>
</reference>
<feature type="domain" description="G-protein coupled receptors family 1 profile" evidence="7">
    <location>
        <begin position="20"/>
        <end position="215"/>
    </location>
</feature>
<evidence type="ECO:0000256" key="1">
    <source>
        <dbReference type="ARBA" id="ARBA00004370"/>
    </source>
</evidence>
<dbReference type="SMART" id="SM01381">
    <property type="entry name" value="7TM_GPCR_Srsx"/>
    <property type="match status" value="1"/>
</dbReference>
<dbReference type="InterPro" id="IPR047130">
    <property type="entry name" value="7TM_GPCR_Srsx_nematod"/>
</dbReference>
<dbReference type="PANTHER" id="PTHR23360:SF5">
    <property type="entry name" value="G-PROTEIN COUPLED RECEPTORS FAMILY 1 PROFILE DOMAIN-CONTAINING PROTEIN"/>
    <property type="match status" value="1"/>
</dbReference>
<protein>
    <recommendedName>
        <fullName evidence="7">G-protein coupled receptors family 1 profile domain-containing protein</fullName>
    </recommendedName>
</protein>
<keyword evidence="2 5" id="KW-0812">Transmembrane</keyword>
<feature type="transmembrane region" description="Helical" evidence="6">
    <location>
        <begin position="119"/>
        <end position="141"/>
    </location>
</feature>
<evidence type="ECO:0000256" key="2">
    <source>
        <dbReference type="ARBA" id="ARBA00022692"/>
    </source>
</evidence>
<dbReference type="SUPFAM" id="SSF81321">
    <property type="entry name" value="Family A G protein-coupled receptor-like"/>
    <property type="match status" value="1"/>
</dbReference>
<keyword evidence="5" id="KW-0807">Transducer</keyword>
<dbReference type="Pfam" id="PF10320">
    <property type="entry name" value="7TM_GPCR_Srsx"/>
    <property type="match status" value="1"/>
</dbReference>
<dbReference type="Gene3D" id="1.20.1070.10">
    <property type="entry name" value="Rhodopsin 7-helix transmembrane proteins"/>
    <property type="match status" value="1"/>
</dbReference>
<keyword evidence="3 6" id="KW-1133">Transmembrane helix</keyword>
<sequence>EVIYCLASLYSLLVTLGICTNAMIITATIMSKALHGTCNILIAFCAFSDILHLYGHLPKLFPIFAGQPEMSSLLCCFLQIIPNFGMSSGTILVLLIALDRFIAVRFATFAVRTSVRRHLAAHLLSLLAYAGLQYSFVVIFFTETRVICNPPEAYHGAGKDWWALTSLIVYLSAIAVYIAVWREMRKVGTTSDARRLRRISRAIFSITAVVTCGWLLTMTIVIGNGFLLDLKGRAMYIGNELAGIPVNISLSVNYFVLYFTSSDYRAAFRRNLSVIPIIGR</sequence>
<proteinExistence type="inferred from homology"/>
<evidence type="ECO:0000256" key="4">
    <source>
        <dbReference type="ARBA" id="ARBA00023136"/>
    </source>
</evidence>
<evidence type="ECO:0000259" key="7">
    <source>
        <dbReference type="PROSITE" id="PS50262"/>
    </source>
</evidence>
<dbReference type="EMBL" id="BTSY01000004">
    <property type="protein sequence ID" value="GMT22112.1"/>
    <property type="molecule type" value="Genomic_DNA"/>
</dbReference>
<feature type="transmembrane region" description="Helical" evidence="6">
    <location>
        <begin position="77"/>
        <end position="98"/>
    </location>
</feature>
<dbReference type="InterPro" id="IPR017452">
    <property type="entry name" value="GPCR_Rhodpsn_7TM"/>
</dbReference>
<keyword evidence="9" id="KW-1185">Reference proteome</keyword>
<name>A0AAV5VTV3_9BILA</name>
<feature type="transmembrane region" description="Helical" evidence="6">
    <location>
        <begin position="202"/>
        <end position="222"/>
    </location>
</feature>
<evidence type="ECO:0000256" key="3">
    <source>
        <dbReference type="ARBA" id="ARBA00022989"/>
    </source>
</evidence>
<dbReference type="GO" id="GO:0016020">
    <property type="term" value="C:membrane"/>
    <property type="evidence" value="ECO:0007669"/>
    <property type="project" value="UniProtKB-SubCell"/>
</dbReference>
<dbReference type="PROSITE" id="PS00237">
    <property type="entry name" value="G_PROTEIN_RECEP_F1_1"/>
    <property type="match status" value="1"/>
</dbReference>
<organism evidence="8 9">
    <name type="scientific">Pristionchus fissidentatus</name>
    <dbReference type="NCBI Taxonomy" id="1538716"/>
    <lineage>
        <taxon>Eukaryota</taxon>
        <taxon>Metazoa</taxon>
        <taxon>Ecdysozoa</taxon>
        <taxon>Nematoda</taxon>
        <taxon>Chromadorea</taxon>
        <taxon>Rhabditida</taxon>
        <taxon>Rhabditina</taxon>
        <taxon>Diplogasteromorpha</taxon>
        <taxon>Diplogasteroidea</taxon>
        <taxon>Neodiplogasteridae</taxon>
        <taxon>Pristionchus</taxon>
    </lineage>
</organism>
<feature type="non-terminal residue" evidence="8">
    <location>
        <position position="1"/>
    </location>
</feature>
<feature type="transmembrane region" description="Helical" evidence="6">
    <location>
        <begin position="161"/>
        <end position="181"/>
    </location>
</feature>
<dbReference type="InterPro" id="IPR000276">
    <property type="entry name" value="GPCR_Rhodpsn"/>
</dbReference>
<keyword evidence="5" id="KW-0675">Receptor</keyword>
<dbReference type="AlphaFoldDB" id="A0AAV5VTV3"/>
<dbReference type="PANTHER" id="PTHR23360">
    <property type="entry name" value="G-PROTEIN COUPLED RECEPTORS FAMILY 1 PROFILE DOMAIN-CONTAINING PROTEIN-RELATED"/>
    <property type="match status" value="1"/>
</dbReference>
<evidence type="ECO:0000256" key="5">
    <source>
        <dbReference type="RuleBase" id="RU000688"/>
    </source>
</evidence>
<comment type="subcellular location">
    <subcellularLocation>
        <location evidence="1">Membrane</location>
    </subcellularLocation>
</comment>
<comment type="caution">
    <text evidence="8">The sequence shown here is derived from an EMBL/GenBank/DDBJ whole genome shotgun (WGS) entry which is preliminary data.</text>
</comment>
<feature type="non-terminal residue" evidence="8">
    <location>
        <position position="280"/>
    </location>
</feature>
<dbReference type="PRINTS" id="PR00237">
    <property type="entry name" value="GPCRRHODOPSN"/>
</dbReference>
<feature type="transmembrane region" description="Helical" evidence="6">
    <location>
        <begin position="6"/>
        <end position="26"/>
    </location>
</feature>
<accession>A0AAV5VTV3</accession>
<gene>
    <name evidence="8" type="ORF">PFISCL1PPCAC_13409</name>
</gene>
<dbReference type="GO" id="GO:0004930">
    <property type="term" value="F:G protein-coupled receptor activity"/>
    <property type="evidence" value="ECO:0007669"/>
    <property type="project" value="UniProtKB-KW"/>
</dbReference>
<keyword evidence="4 6" id="KW-0472">Membrane</keyword>
<evidence type="ECO:0000313" key="9">
    <source>
        <dbReference type="Proteomes" id="UP001432322"/>
    </source>
</evidence>
<comment type="similarity">
    <text evidence="5">Belongs to the G-protein coupled receptor 1 family.</text>
</comment>
<evidence type="ECO:0000313" key="8">
    <source>
        <dbReference type="EMBL" id="GMT22112.1"/>
    </source>
</evidence>
<evidence type="ECO:0000256" key="6">
    <source>
        <dbReference type="SAM" id="Phobius"/>
    </source>
</evidence>
<dbReference type="Proteomes" id="UP001432322">
    <property type="component" value="Unassembled WGS sequence"/>
</dbReference>
<dbReference type="InterPro" id="IPR019424">
    <property type="entry name" value="7TM_GPCR_Srsx"/>
</dbReference>
<dbReference type="PROSITE" id="PS50262">
    <property type="entry name" value="G_PROTEIN_RECEP_F1_2"/>
    <property type="match status" value="1"/>
</dbReference>